<feature type="non-terminal residue" evidence="10">
    <location>
        <position position="1"/>
    </location>
</feature>
<evidence type="ECO:0000256" key="1">
    <source>
        <dbReference type="ARBA" id="ARBA00000215"/>
    </source>
</evidence>
<keyword evidence="8 9" id="KW-0472">Membrane</keyword>
<dbReference type="GO" id="GO:0005886">
    <property type="term" value="C:plasma membrane"/>
    <property type="evidence" value="ECO:0007669"/>
    <property type="project" value="UniProtKB-SubCell"/>
</dbReference>
<keyword evidence="6 9" id="KW-0812">Transmembrane</keyword>
<keyword evidence="4 9" id="KW-0813">Transport</keyword>
<evidence type="ECO:0000256" key="6">
    <source>
        <dbReference type="ARBA" id="ARBA00022692"/>
    </source>
</evidence>
<comment type="subcellular location">
    <subcellularLocation>
        <location evidence="2 9">Cell membrane</location>
        <topology evidence="2 9">Multi-pass membrane protein</topology>
    </subcellularLocation>
</comment>
<evidence type="ECO:0000256" key="5">
    <source>
        <dbReference type="ARBA" id="ARBA00022475"/>
    </source>
</evidence>
<comment type="caution">
    <text evidence="10">The sequence shown here is derived from an EMBL/GenBank/DDBJ whole genome shotgun (WGS) entry which is preliminary data.</text>
</comment>
<evidence type="ECO:0000313" key="11">
    <source>
        <dbReference type="Proteomes" id="UP000663868"/>
    </source>
</evidence>
<evidence type="ECO:0000313" key="10">
    <source>
        <dbReference type="EMBL" id="CAF4416992.1"/>
    </source>
</evidence>
<keyword evidence="7 9" id="KW-1133">Transmembrane helix</keyword>
<dbReference type="AlphaFoldDB" id="A0A820Q8W6"/>
<evidence type="ECO:0000256" key="8">
    <source>
        <dbReference type="ARBA" id="ARBA00023136"/>
    </source>
</evidence>
<gene>
    <name evidence="10" type="ORF">KXQ929_LOCUS51949</name>
</gene>
<evidence type="ECO:0000256" key="2">
    <source>
        <dbReference type="ARBA" id="ARBA00004651"/>
    </source>
</evidence>
<feature type="non-terminal residue" evidence="10">
    <location>
        <position position="77"/>
    </location>
</feature>
<sequence>YALLPYSSDVYQKTIIAAEIAYVLAQVFCATFSKLTVVKYPKLVHIFNLISTILIVWIFIIAKMSPCPPLINNALLG</sequence>
<reference evidence="10" key="1">
    <citation type="submission" date="2021-02" db="EMBL/GenBank/DDBJ databases">
        <authorList>
            <person name="Nowell W R."/>
        </authorList>
    </citation>
    <scope>NUCLEOTIDE SEQUENCE</scope>
</reference>
<dbReference type="EMBL" id="CAJOBB010026584">
    <property type="protein sequence ID" value="CAF4416992.1"/>
    <property type="molecule type" value="Genomic_DNA"/>
</dbReference>
<organism evidence="10 11">
    <name type="scientific">Adineta steineri</name>
    <dbReference type="NCBI Taxonomy" id="433720"/>
    <lineage>
        <taxon>Eukaryota</taxon>
        <taxon>Metazoa</taxon>
        <taxon>Spiralia</taxon>
        <taxon>Gnathifera</taxon>
        <taxon>Rotifera</taxon>
        <taxon>Eurotatoria</taxon>
        <taxon>Bdelloidea</taxon>
        <taxon>Adinetida</taxon>
        <taxon>Adinetidae</taxon>
        <taxon>Adineta</taxon>
    </lineage>
</organism>
<comment type="caution">
    <text evidence="9">Lacks conserved residue(s) required for the propagation of feature annotation.</text>
</comment>
<dbReference type="Pfam" id="PF06237">
    <property type="entry name" value="SLC52_ribofla_tr"/>
    <property type="match status" value="1"/>
</dbReference>
<accession>A0A820Q8W6</accession>
<evidence type="ECO:0000256" key="4">
    <source>
        <dbReference type="ARBA" id="ARBA00022448"/>
    </source>
</evidence>
<proteinExistence type="inferred from homology"/>
<evidence type="ECO:0000256" key="9">
    <source>
        <dbReference type="RuleBase" id="RU368035"/>
    </source>
</evidence>
<comment type="function">
    <text evidence="9">Plasma membrane transporter mediating the uptake by cells of the water soluble vitamin B2/riboflavin that plays a key role in biochemical oxidation-reduction reactions of the carbohydrate, lipid, and amino acid metabolism.</text>
</comment>
<comment type="similarity">
    <text evidence="3 9">Belongs to the riboflavin transporter family.</text>
</comment>
<dbReference type="GO" id="GO:0032217">
    <property type="term" value="F:riboflavin transmembrane transporter activity"/>
    <property type="evidence" value="ECO:0007669"/>
    <property type="project" value="UniProtKB-UniRule"/>
</dbReference>
<dbReference type="InterPro" id="IPR009357">
    <property type="entry name" value="Riboflavin_transptr"/>
</dbReference>
<comment type="catalytic activity">
    <reaction evidence="1 9">
        <text>riboflavin(in) = riboflavin(out)</text>
        <dbReference type="Rhea" id="RHEA:35015"/>
        <dbReference type="ChEBI" id="CHEBI:57986"/>
    </reaction>
</comment>
<feature type="transmembrane region" description="Helical" evidence="9">
    <location>
        <begin position="43"/>
        <end position="62"/>
    </location>
</feature>
<keyword evidence="5 9" id="KW-1003">Cell membrane</keyword>
<dbReference type="Proteomes" id="UP000663868">
    <property type="component" value="Unassembled WGS sequence"/>
</dbReference>
<name>A0A820Q8W6_9BILA</name>
<evidence type="ECO:0000256" key="3">
    <source>
        <dbReference type="ARBA" id="ARBA00006366"/>
    </source>
</evidence>
<protein>
    <recommendedName>
        <fullName evidence="9">Riboflavin transporter</fullName>
    </recommendedName>
</protein>
<evidence type="ECO:0000256" key="7">
    <source>
        <dbReference type="ARBA" id="ARBA00022989"/>
    </source>
</evidence>